<evidence type="ECO:0000256" key="5">
    <source>
        <dbReference type="ARBA" id="ARBA00022898"/>
    </source>
</evidence>
<evidence type="ECO:0000256" key="4">
    <source>
        <dbReference type="ARBA" id="ARBA00022679"/>
    </source>
</evidence>
<comment type="subunit">
    <text evidence="2 6">Homodimer.</text>
</comment>
<evidence type="ECO:0000313" key="9">
    <source>
        <dbReference type="Proteomes" id="UP000463857"/>
    </source>
</evidence>
<gene>
    <name evidence="8" type="primary">hisC</name>
    <name evidence="6" type="synonym">pat</name>
    <name evidence="8" type="ORF">EK0264_14995</name>
</gene>
<comment type="catalytic activity">
    <reaction evidence="6">
        <text>an aromatic L-alpha-amino acid + 2-oxoglutarate = an aromatic oxo-acid + L-glutamate</text>
        <dbReference type="Rhea" id="RHEA:17533"/>
        <dbReference type="ChEBI" id="CHEBI:16810"/>
        <dbReference type="ChEBI" id="CHEBI:29985"/>
        <dbReference type="ChEBI" id="CHEBI:73309"/>
        <dbReference type="ChEBI" id="CHEBI:84824"/>
        <dbReference type="EC" id="2.6.1.57"/>
    </reaction>
</comment>
<reference evidence="8 9" key="1">
    <citation type="journal article" date="2018" name="Int. J. Syst. Evol. Microbiol.">
        <title>Epidermidibacterium keratini gen. nov., sp. nov., a member of the family Sporichthyaceae, isolated from keratin epidermis.</title>
        <authorList>
            <person name="Lee D.G."/>
            <person name="Trujillo M.E."/>
            <person name="Kang S."/>
            <person name="Nam J.J."/>
            <person name="Kim Y.J."/>
        </authorList>
    </citation>
    <scope>NUCLEOTIDE SEQUENCE [LARGE SCALE GENOMIC DNA]</scope>
    <source>
        <strain evidence="8 9">EPI-7</strain>
    </source>
</reference>
<dbReference type="InterPro" id="IPR005861">
    <property type="entry name" value="HisP_aminotrans"/>
</dbReference>
<dbReference type="Proteomes" id="UP000463857">
    <property type="component" value="Chromosome"/>
</dbReference>
<sequence length="345" mass="36790">MSVHPREQISSLPAYRPGKSAPIKLASNENPNAPLPSVIEAIAIAAGGINRYPDNGASALVDALCAKYDVKPEQVAYGCGSVTVCEQIIQGYAGDGDNVVHAWRSFEAYPLITEIVGVGAHRIPLREHTHDLDAMLAAIDDRTRVVIVCNPNNPTGTAVGEEELTAFLDAVPSHVLVVLDEAYTEYVADGSVPDGVRLMRGRPNVCVLRTFSKAYGLAGLRVGYLIAEDPAVAEVVRKTMMPFSVSSIAQAAAVASLEADAELRERVTETVAERDRVSTALRELGHEIPDSHANFVWLPLGEQTDEVAARLAASGIMGRPFSGEGMRVTIGSREENDALIAALTP</sequence>
<dbReference type="Gene3D" id="3.40.640.10">
    <property type="entry name" value="Type I PLP-dependent aspartate aminotransferase-like (Major domain)"/>
    <property type="match status" value="1"/>
</dbReference>
<dbReference type="GO" id="GO:0004400">
    <property type="term" value="F:histidinol-phosphate transaminase activity"/>
    <property type="evidence" value="ECO:0007669"/>
    <property type="project" value="InterPro"/>
</dbReference>
<feature type="modified residue" description="N6-(pyridoxal phosphate)lysine" evidence="6">
    <location>
        <position position="213"/>
    </location>
</feature>
<accession>A0A7L4YQD3</accession>
<dbReference type="GO" id="GO:0030170">
    <property type="term" value="F:pyridoxal phosphate binding"/>
    <property type="evidence" value="ECO:0007669"/>
    <property type="project" value="UniProtKB-UniRule"/>
</dbReference>
<dbReference type="RefSeq" id="WP_159546600.1">
    <property type="nucleotide sequence ID" value="NZ_CP047156.1"/>
</dbReference>
<comment type="similarity">
    <text evidence="6">Belongs to the class-II pyridoxal-phosphate-dependent aminotransferase family.</text>
</comment>
<dbReference type="InParanoid" id="A0A7L4YQD3"/>
<dbReference type="InterPro" id="IPR001917">
    <property type="entry name" value="Aminotrans_II_pyridoxalP_BS"/>
</dbReference>
<dbReference type="GO" id="GO:0008793">
    <property type="term" value="F:aromatic-amino-acid transaminase activity"/>
    <property type="evidence" value="ECO:0007669"/>
    <property type="project" value="UniProtKB-UniRule"/>
</dbReference>
<dbReference type="InterPro" id="IPR015422">
    <property type="entry name" value="PyrdxlP-dep_Trfase_small"/>
</dbReference>
<protein>
    <recommendedName>
        <fullName evidence="6">Aromatic amino acid aminotransferase</fullName>
        <shortName evidence="6">ArAT</shortName>
        <ecNumber evidence="6">2.6.1.57</ecNumber>
    </recommendedName>
</protein>
<keyword evidence="4 6" id="KW-0808">Transferase</keyword>
<comment type="function">
    <text evidence="6">Aminotransferase that catalyzes the conversion of aromatic amino acids and 2-oxoglutarate into corresponding aromatic oxo acids and L-glutamate.</text>
</comment>
<evidence type="ECO:0000256" key="3">
    <source>
        <dbReference type="ARBA" id="ARBA00022576"/>
    </source>
</evidence>
<dbReference type="InterPro" id="IPR050106">
    <property type="entry name" value="HistidinolP_aminotransfase"/>
</dbReference>
<dbReference type="PANTHER" id="PTHR43643">
    <property type="entry name" value="HISTIDINOL-PHOSPHATE AMINOTRANSFERASE 2"/>
    <property type="match status" value="1"/>
</dbReference>
<evidence type="ECO:0000256" key="1">
    <source>
        <dbReference type="ARBA" id="ARBA00001933"/>
    </source>
</evidence>
<dbReference type="GO" id="GO:0000105">
    <property type="term" value="P:L-histidine biosynthetic process"/>
    <property type="evidence" value="ECO:0007669"/>
    <property type="project" value="InterPro"/>
</dbReference>
<dbReference type="FunCoup" id="A0A7L4YQD3">
    <property type="interactions" value="191"/>
</dbReference>
<dbReference type="InterPro" id="IPR015424">
    <property type="entry name" value="PyrdxlP-dep_Trfase"/>
</dbReference>
<name>A0A7L4YQD3_9ACTN</name>
<evidence type="ECO:0000259" key="7">
    <source>
        <dbReference type="Pfam" id="PF00155"/>
    </source>
</evidence>
<dbReference type="KEGG" id="eke:EK0264_14995"/>
<comment type="cofactor">
    <cofactor evidence="1 6">
        <name>pyridoxal 5'-phosphate</name>
        <dbReference type="ChEBI" id="CHEBI:597326"/>
    </cofactor>
</comment>
<dbReference type="Pfam" id="PF00155">
    <property type="entry name" value="Aminotran_1_2"/>
    <property type="match status" value="1"/>
</dbReference>
<dbReference type="InterPro" id="IPR015421">
    <property type="entry name" value="PyrdxlP-dep_Trfase_major"/>
</dbReference>
<dbReference type="InterPro" id="IPR024892">
    <property type="entry name" value="ArAT"/>
</dbReference>
<dbReference type="AlphaFoldDB" id="A0A7L4YQD3"/>
<dbReference type="PROSITE" id="PS00599">
    <property type="entry name" value="AA_TRANSFER_CLASS_2"/>
    <property type="match status" value="1"/>
</dbReference>
<dbReference type="Gene3D" id="3.90.1150.10">
    <property type="entry name" value="Aspartate Aminotransferase, domain 1"/>
    <property type="match status" value="1"/>
</dbReference>
<keyword evidence="5 6" id="KW-0663">Pyridoxal phosphate</keyword>
<dbReference type="InterPro" id="IPR004839">
    <property type="entry name" value="Aminotransferase_I/II_large"/>
</dbReference>
<keyword evidence="9" id="KW-1185">Reference proteome</keyword>
<dbReference type="EMBL" id="CP047156">
    <property type="protein sequence ID" value="QHC01465.1"/>
    <property type="molecule type" value="Genomic_DNA"/>
</dbReference>
<dbReference type="NCBIfam" id="NF002878">
    <property type="entry name" value="PRK03321.1"/>
    <property type="match status" value="1"/>
</dbReference>
<feature type="domain" description="Aminotransferase class I/classII large" evidence="7">
    <location>
        <begin position="23"/>
        <end position="343"/>
    </location>
</feature>
<evidence type="ECO:0000256" key="2">
    <source>
        <dbReference type="ARBA" id="ARBA00011738"/>
    </source>
</evidence>
<dbReference type="CDD" id="cd00609">
    <property type="entry name" value="AAT_like"/>
    <property type="match status" value="1"/>
</dbReference>
<evidence type="ECO:0000256" key="6">
    <source>
        <dbReference type="HAMAP-Rule" id="MF_01513"/>
    </source>
</evidence>
<keyword evidence="3 6" id="KW-0032">Aminotransferase</keyword>
<dbReference type="SUPFAM" id="SSF53383">
    <property type="entry name" value="PLP-dependent transferases"/>
    <property type="match status" value="1"/>
</dbReference>
<dbReference type="OrthoDB" id="9809616at2"/>
<dbReference type="HAMAP" id="MF_01023">
    <property type="entry name" value="HisC_aminotrans_2"/>
    <property type="match status" value="1"/>
</dbReference>
<dbReference type="HAMAP" id="MF_01513">
    <property type="entry name" value="Phe_aminotrans_2"/>
    <property type="match status" value="1"/>
</dbReference>
<dbReference type="PANTHER" id="PTHR43643:SF3">
    <property type="entry name" value="HISTIDINOL-PHOSPHATE AMINOTRANSFERASE"/>
    <property type="match status" value="1"/>
</dbReference>
<dbReference type="NCBIfam" id="TIGR01141">
    <property type="entry name" value="hisC"/>
    <property type="match status" value="1"/>
</dbReference>
<evidence type="ECO:0000313" key="8">
    <source>
        <dbReference type="EMBL" id="QHC01465.1"/>
    </source>
</evidence>
<proteinExistence type="inferred from homology"/>
<dbReference type="EC" id="2.6.1.57" evidence="6"/>
<organism evidence="8 9">
    <name type="scientific">Epidermidibacterium keratini</name>
    <dbReference type="NCBI Taxonomy" id="1891644"/>
    <lineage>
        <taxon>Bacteria</taxon>
        <taxon>Bacillati</taxon>
        <taxon>Actinomycetota</taxon>
        <taxon>Actinomycetes</taxon>
        <taxon>Sporichthyales</taxon>
        <taxon>Sporichthyaceae</taxon>
        <taxon>Epidermidibacterium</taxon>
    </lineage>
</organism>